<evidence type="ECO:0000256" key="1">
    <source>
        <dbReference type="SAM" id="SignalP"/>
    </source>
</evidence>
<organism evidence="2 3">
    <name type="scientific">Planococcus massiliensis</name>
    <dbReference type="NCBI Taxonomy" id="1499687"/>
    <lineage>
        <taxon>Bacteria</taxon>
        <taxon>Bacillati</taxon>
        <taxon>Bacillota</taxon>
        <taxon>Bacilli</taxon>
        <taxon>Bacillales</taxon>
        <taxon>Caryophanaceae</taxon>
        <taxon>Planococcus</taxon>
    </lineage>
</organism>
<keyword evidence="3" id="KW-1185">Reference proteome</keyword>
<keyword evidence="1" id="KW-0732">Signal</keyword>
<feature type="chain" id="PRO_5038617814" description="Lipoprotein" evidence="1">
    <location>
        <begin position="19"/>
        <end position="285"/>
    </location>
</feature>
<reference evidence="2 3" key="1">
    <citation type="submission" date="2014-09" db="EMBL/GenBank/DDBJ databases">
        <authorList>
            <person name="Urmite Genomes Urmite Genomes"/>
        </authorList>
    </citation>
    <scope>NUCLEOTIDE SEQUENCE [LARGE SCALE GENOMIC DNA]</scope>
    <source>
        <strain evidence="2 3">ES2</strain>
    </source>
</reference>
<dbReference type="InterPro" id="IPR046720">
    <property type="entry name" value="DUF6612"/>
</dbReference>
<feature type="signal peptide" evidence="1">
    <location>
        <begin position="1"/>
        <end position="18"/>
    </location>
</feature>
<dbReference type="EMBL" id="CCXS01000001">
    <property type="protein sequence ID" value="CEG24063.1"/>
    <property type="molecule type" value="Genomic_DNA"/>
</dbReference>
<protein>
    <recommendedName>
        <fullName evidence="4">Lipoprotein</fullName>
    </recommendedName>
</protein>
<accession>A0A098EP36</accession>
<name>A0A098EP36_9BACL</name>
<gene>
    <name evidence="2" type="ORF">BN1080_03082</name>
</gene>
<evidence type="ECO:0000313" key="3">
    <source>
        <dbReference type="Proteomes" id="UP000043699"/>
    </source>
</evidence>
<dbReference type="Pfam" id="PF20316">
    <property type="entry name" value="DUF6612"/>
    <property type="match status" value="1"/>
</dbReference>
<sequence length="285" mass="31954">MKKWAMAMSAGILTLGLAACGETAEPAPGSEGEKGADSDLTLEEVFAKTNAASEEINSLHADMTTSQMMTVESAGMEIETVSDISMDMTMEPMAFYQTGETKMNSEEMGEMPPMAMEMYYTEEGMYMFEPTMQTWMKMPSTEMEQLQTMIDQQTADPSKQMEELEAFKDDFTFEQTADDYVLKLNASGEEYQELIGEQMEQMLGQMDMEVQTVLEGMTINEVAYEIFIDKETFLPSVINIDMDLDMEIEGESMNIKSVVDSEYSKYGEIDAITVPAEVVEQAQEI</sequence>
<dbReference type="AlphaFoldDB" id="A0A098EP36"/>
<proteinExistence type="predicted"/>
<dbReference type="STRING" id="1499687.BN1080_03082"/>
<evidence type="ECO:0000313" key="2">
    <source>
        <dbReference type="EMBL" id="CEG24063.1"/>
    </source>
</evidence>
<dbReference type="Gene3D" id="2.50.20.20">
    <property type="match status" value="1"/>
</dbReference>
<evidence type="ECO:0008006" key="4">
    <source>
        <dbReference type="Google" id="ProtNLM"/>
    </source>
</evidence>
<dbReference type="PROSITE" id="PS51257">
    <property type="entry name" value="PROKAR_LIPOPROTEIN"/>
    <property type="match status" value="1"/>
</dbReference>
<dbReference type="Proteomes" id="UP000043699">
    <property type="component" value="Unassembled WGS sequence"/>
</dbReference>
<dbReference type="OrthoDB" id="1957331at2"/>